<dbReference type="Gene3D" id="2.10.109.10">
    <property type="entry name" value="Umud Fragment, subunit A"/>
    <property type="match status" value="1"/>
</dbReference>
<dbReference type="SMART" id="SM00530">
    <property type="entry name" value="HTH_XRE"/>
    <property type="match status" value="1"/>
</dbReference>
<name>A0A011UQX8_9HYPH</name>
<dbReference type="InterPro" id="IPR039418">
    <property type="entry name" value="LexA-like"/>
</dbReference>
<evidence type="ECO:0000313" key="2">
    <source>
        <dbReference type="EMBL" id="EXL08626.1"/>
    </source>
</evidence>
<dbReference type="HOGENOM" id="CLU_106282_0_0_5"/>
<evidence type="ECO:0000313" key="3">
    <source>
        <dbReference type="Proteomes" id="UP000019849"/>
    </source>
</evidence>
<dbReference type="CDD" id="cd06529">
    <property type="entry name" value="S24_LexA-like"/>
    <property type="match status" value="1"/>
</dbReference>
<feature type="domain" description="HTH cro/C1-type" evidence="1">
    <location>
        <begin position="23"/>
        <end position="64"/>
    </location>
</feature>
<dbReference type="Pfam" id="PF00717">
    <property type="entry name" value="Peptidase_S24"/>
    <property type="match status" value="1"/>
</dbReference>
<gene>
    <name evidence="2" type="ORF">BG36_03605</name>
</gene>
<protein>
    <submittedName>
        <fullName evidence="2">Peptidase S24</fullName>
    </submittedName>
</protein>
<dbReference type="RefSeq" id="WP_051520530.1">
    <property type="nucleotide sequence ID" value="NZ_KK073886.1"/>
</dbReference>
<dbReference type="Proteomes" id="UP000019849">
    <property type="component" value="Unassembled WGS sequence"/>
</dbReference>
<dbReference type="CDD" id="cd00093">
    <property type="entry name" value="HTH_XRE"/>
    <property type="match status" value="1"/>
</dbReference>
<dbReference type="SUPFAM" id="SSF51306">
    <property type="entry name" value="LexA/Signal peptidase"/>
    <property type="match status" value="1"/>
</dbReference>
<dbReference type="Gene3D" id="1.10.260.40">
    <property type="entry name" value="lambda repressor-like DNA-binding domains"/>
    <property type="match status" value="1"/>
</dbReference>
<dbReference type="InterPro" id="IPR036286">
    <property type="entry name" value="LexA/Signal_pep-like_sf"/>
</dbReference>
<dbReference type="InterPro" id="IPR015927">
    <property type="entry name" value="Peptidase_S24_S26A/B/C"/>
</dbReference>
<proteinExistence type="predicted"/>
<accession>A0A011UQX8</accession>
<dbReference type="InterPro" id="IPR001387">
    <property type="entry name" value="Cro/C1-type_HTH"/>
</dbReference>
<sequence>MQNQPHERLQEAREKAGFRSAMEAAQHFGWGYSTYASHENGSRGMRLDAARKYARAFGVAPGWLLTGANNDANAPRAVVSIPVIGKVAAGVWMEADGFDVEDEYPLIPAAPSPEYPPERQVAFMVEGPSMNRVLPDGVYAIGVLFQYARNPRHGDVVALRRTRAGLVETTVKRYIEKDGQVLLMPESDDPRFQKPIDMNARESDTQVEVFALVIGSFRPL</sequence>
<dbReference type="AlphaFoldDB" id="A0A011UQX8"/>
<reference evidence="2 3" key="1">
    <citation type="submission" date="2014-02" db="EMBL/GenBank/DDBJ databases">
        <title>Aquamicrobium defluvii Genome sequencing.</title>
        <authorList>
            <person name="Wang X."/>
        </authorList>
    </citation>
    <scope>NUCLEOTIDE SEQUENCE [LARGE SCALE GENOMIC DNA]</scope>
    <source>
        <strain evidence="2 3">W13Z1</strain>
    </source>
</reference>
<dbReference type="eggNOG" id="COG2932">
    <property type="taxonomic scope" value="Bacteria"/>
</dbReference>
<dbReference type="STRING" id="69279.BG36_03605"/>
<evidence type="ECO:0000259" key="1">
    <source>
        <dbReference type="PROSITE" id="PS50943"/>
    </source>
</evidence>
<dbReference type="InterPro" id="IPR010982">
    <property type="entry name" value="Lambda_DNA-bd_dom_sf"/>
</dbReference>
<dbReference type="GO" id="GO:0003677">
    <property type="term" value="F:DNA binding"/>
    <property type="evidence" value="ECO:0007669"/>
    <property type="project" value="InterPro"/>
</dbReference>
<dbReference type="PROSITE" id="PS50943">
    <property type="entry name" value="HTH_CROC1"/>
    <property type="match status" value="1"/>
</dbReference>
<dbReference type="SUPFAM" id="SSF47413">
    <property type="entry name" value="lambda repressor-like DNA-binding domains"/>
    <property type="match status" value="1"/>
</dbReference>
<dbReference type="EMBL" id="JENY01000012">
    <property type="protein sequence ID" value="EXL08626.1"/>
    <property type="molecule type" value="Genomic_DNA"/>
</dbReference>
<organism evidence="2 3">
    <name type="scientific">Aquamicrobium defluvii</name>
    <dbReference type="NCBI Taxonomy" id="69279"/>
    <lineage>
        <taxon>Bacteria</taxon>
        <taxon>Pseudomonadati</taxon>
        <taxon>Pseudomonadota</taxon>
        <taxon>Alphaproteobacteria</taxon>
        <taxon>Hyphomicrobiales</taxon>
        <taxon>Phyllobacteriaceae</taxon>
        <taxon>Aquamicrobium</taxon>
    </lineage>
</organism>
<comment type="caution">
    <text evidence="2">The sequence shown here is derived from an EMBL/GenBank/DDBJ whole genome shotgun (WGS) entry which is preliminary data.</text>
</comment>